<evidence type="ECO:0008006" key="3">
    <source>
        <dbReference type="Google" id="ProtNLM"/>
    </source>
</evidence>
<dbReference type="SUPFAM" id="SSF56059">
    <property type="entry name" value="Glutathione synthetase ATP-binding domain-like"/>
    <property type="match status" value="1"/>
</dbReference>
<comment type="caution">
    <text evidence="1">The sequence shown here is derived from an EMBL/GenBank/DDBJ whole genome shotgun (WGS) entry which is preliminary data.</text>
</comment>
<gene>
    <name evidence="1" type="ORF">LZZ85_14700</name>
</gene>
<evidence type="ECO:0000313" key="2">
    <source>
        <dbReference type="Proteomes" id="UP001165367"/>
    </source>
</evidence>
<dbReference type="EMBL" id="JAKLTR010000009">
    <property type="protein sequence ID" value="MCG2615547.1"/>
    <property type="molecule type" value="Genomic_DNA"/>
</dbReference>
<proteinExistence type="predicted"/>
<keyword evidence="2" id="KW-1185">Reference proteome</keyword>
<protein>
    <recommendedName>
        <fullName evidence="3">Circularly permuted type 2 ATP-grasp protein</fullName>
    </recommendedName>
</protein>
<dbReference type="RefSeq" id="WP_237873426.1">
    <property type="nucleotide sequence ID" value="NZ_JAKLTR010000009.1"/>
</dbReference>
<organism evidence="1 2">
    <name type="scientific">Terrimonas ginsenosidimutans</name>
    <dbReference type="NCBI Taxonomy" id="2908004"/>
    <lineage>
        <taxon>Bacteria</taxon>
        <taxon>Pseudomonadati</taxon>
        <taxon>Bacteroidota</taxon>
        <taxon>Chitinophagia</taxon>
        <taxon>Chitinophagales</taxon>
        <taxon>Chitinophagaceae</taxon>
        <taxon>Terrimonas</taxon>
    </lineage>
</organism>
<name>A0ABS9KT86_9BACT</name>
<dbReference type="Proteomes" id="UP001165367">
    <property type="component" value="Unassembled WGS sequence"/>
</dbReference>
<evidence type="ECO:0000313" key="1">
    <source>
        <dbReference type="EMBL" id="MCG2615547.1"/>
    </source>
</evidence>
<sequence>MIPSIRKQYNEQFTPEKYEAFLNELHNAHPGAIEFRVAETPVFIPKSFTEKILDACESIVDIITDPSFKQKTDKAIPAALNVPGEIGHSEFIAFDFGICENEDGNYEPQLIEMQGFPTLFAYEVLLDDVCRNNFTIPEGFTAYMGGHTKETYIQLLKEIIVGKHNPENVILLEIFPHQQKTRVDFYCTKDLLGIEPVCVTELIKEGRQLFYLKDGKKTAVKRIYNRVIFDDLQQQPAEVQEKGKIFFEELDVEWAPHPSWFYRISKYTIPFIRHPYIPETFFLHEIKQLPTDLENYVLKPLFSFAGQGVLIDVTLKDIEDIKDPENWILQRKVKYAEVIQTPDTPAKAEIRIFYFWKEGEARPKPANNLARLSKGKMIGVRYNKDKEWVGGSYCLFEEK</sequence>
<accession>A0ABS9KT86</accession>
<reference evidence="1" key="1">
    <citation type="submission" date="2022-01" db="EMBL/GenBank/DDBJ databases">
        <authorList>
            <person name="Jo J.-H."/>
            <person name="Im W.-T."/>
        </authorList>
    </citation>
    <scope>NUCLEOTIDE SEQUENCE</scope>
    <source>
        <strain evidence="1">NA20</strain>
    </source>
</reference>